<feature type="compositionally biased region" description="Basic and acidic residues" evidence="1">
    <location>
        <begin position="71"/>
        <end position="80"/>
    </location>
</feature>
<accession>A0A6V8N9L2</accession>
<feature type="region of interest" description="Disordered" evidence="1">
    <location>
        <begin position="66"/>
        <end position="138"/>
    </location>
</feature>
<dbReference type="EMBL" id="BLXZ01000004">
    <property type="protein sequence ID" value="GFO68574.1"/>
    <property type="molecule type" value="Genomic_DNA"/>
</dbReference>
<gene>
    <name evidence="2" type="ORF">GMLC_21530</name>
</gene>
<evidence type="ECO:0000313" key="3">
    <source>
        <dbReference type="Proteomes" id="UP000587586"/>
    </source>
</evidence>
<reference evidence="3" key="1">
    <citation type="submission" date="2020-06" db="EMBL/GenBank/DDBJ databases">
        <title>Draft genomic sequecing of Geomonas sp. Red745.</title>
        <authorList>
            <person name="Itoh H."/>
            <person name="Xu Z.X."/>
            <person name="Ushijima N."/>
            <person name="Masuda Y."/>
            <person name="Shiratori Y."/>
            <person name="Senoo K."/>
        </authorList>
    </citation>
    <scope>NUCLEOTIDE SEQUENCE [LARGE SCALE GENOMIC DNA]</scope>
    <source>
        <strain evidence="3">Red745</strain>
    </source>
</reference>
<evidence type="ECO:0000313" key="2">
    <source>
        <dbReference type="EMBL" id="GFO68574.1"/>
    </source>
</evidence>
<proteinExistence type="predicted"/>
<organism evidence="2 3">
    <name type="scientific">Geomonas limicola</name>
    <dbReference type="NCBI Taxonomy" id="2740186"/>
    <lineage>
        <taxon>Bacteria</taxon>
        <taxon>Pseudomonadati</taxon>
        <taxon>Thermodesulfobacteriota</taxon>
        <taxon>Desulfuromonadia</taxon>
        <taxon>Geobacterales</taxon>
        <taxon>Geobacteraceae</taxon>
        <taxon>Geomonas</taxon>
    </lineage>
</organism>
<comment type="caution">
    <text evidence="2">The sequence shown here is derived from an EMBL/GenBank/DDBJ whole genome shotgun (WGS) entry which is preliminary data.</text>
</comment>
<protein>
    <submittedName>
        <fullName evidence="2">Uncharacterized protein</fullName>
    </submittedName>
</protein>
<sequence length="138" mass="15093">MIEHTLHVPKSSAQHIAAPRASAGGPECGYCGRPGVPAGTQCPACKVWMPSEWKRPRRGFRPTAAASGEYWPRHDGEIDHGPQAIRYPGDRADDPSDELAPYQELLDACHDSAADELDDPCDPANWTDDQDAEKFTPE</sequence>
<evidence type="ECO:0000256" key="1">
    <source>
        <dbReference type="SAM" id="MobiDB-lite"/>
    </source>
</evidence>
<keyword evidence="3" id="KW-1185">Reference proteome</keyword>
<name>A0A6V8N9L2_9BACT</name>
<dbReference type="AlphaFoldDB" id="A0A6V8N9L2"/>
<dbReference type="Proteomes" id="UP000587586">
    <property type="component" value="Unassembled WGS sequence"/>
</dbReference>